<dbReference type="Proteomes" id="UP001332192">
    <property type="component" value="Chromosome"/>
</dbReference>
<reference evidence="2 3" key="1">
    <citation type="journal article" date="2024" name="Front. Microbiol.">
        <title>Novel thermophilic genera Geochorda gen. nov. and Carboxydochorda gen. nov. from the deep terrestrial subsurface reveal the ecophysiological diversity in the class Limnochordia.</title>
        <authorList>
            <person name="Karnachuk O.V."/>
            <person name="Lukina A.P."/>
            <person name="Avakyan M.R."/>
            <person name="Kadnikov V.V."/>
            <person name="Begmatov S."/>
            <person name="Beletsky A.V."/>
            <person name="Vlasova K.G."/>
            <person name="Novikov A.A."/>
            <person name="Shcherbakova V.A."/>
            <person name="Mardanov A.V."/>
            <person name="Ravin N.V."/>
        </authorList>
    </citation>
    <scope>NUCLEOTIDE SEQUENCE [LARGE SCALE GENOMIC DNA]</scope>
    <source>
        <strain evidence="2 3">L945</strain>
    </source>
</reference>
<gene>
    <name evidence="2" type="ORF">U7230_11335</name>
</gene>
<dbReference type="Gene3D" id="3.40.190.10">
    <property type="entry name" value="Periplasmic binding protein-like II"/>
    <property type="match status" value="1"/>
</dbReference>
<evidence type="ECO:0000313" key="2">
    <source>
        <dbReference type="EMBL" id="WRP16679.1"/>
    </source>
</evidence>
<evidence type="ECO:0000256" key="1">
    <source>
        <dbReference type="SAM" id="MobiDB-lite"/>
    </source>
</evidence>
<evidence type="ECO:0000313" key="3">
    <source>
        <dbReference type="Proteomes" id="UP001332192"/>
    </source>
</evidence>
<evidence type="ECO:0008006" key="4">
    <source>
        <dbReference type="Google" id="ProtNLM"/>
    </source>
</evidence>
<feature type="region of interest" description="Disordered" evidence="1">
    <location>
        <begin position="509"/>
        <end position="529"/>
    </location>
</feature>
<accession>A0ABZ1BVH0</accession>
<organism evidence="2 3">
    <name type="scientific">Carboxydichorda subterranea</name>
    <dbReference type="NCBI Taxonomy" id="3109565"/>
    <lineage>
        <taxon>Bacteria</taxon>
        <taxon>Bacillati</taxon>
        <taxon>Bacillota</taxon>
        <taxon>Limnochordia</taxon>
        <taxon>Limnochordales</taxon>
        <taxon>Geochordaceae</taxon>
        <taxon>Carboxydichorda</taxon>
    </lineage>
</organism>
<sequence length="529" mass="57591">MRPVMRSFMPGRARAAGVAVLVAALLLVAGPWGVRRAERGEQPVLGFSLSLPSWPWWGPRVRVGDKELRPGIRVRPGTPVRLVLWDVEQPTLKRSGGWAQVLEQGVAAFRRRYPGVEVEIRVLGWNEWDEAMTKAAQGGPLPDVLGTPDATFHFDPARHVPLELYWQQYWRRQLKRSPEEAVLPGALRLASSQGHLWGIPRWMEWMGWIRRTDRDVGGISTDIGSPLTWRYLALTLPGRQAGSTPLATRAGEKAVAPPAAVWQEARLQAAARWLQEAAGGRNATQDGLPRRRGDRSLLEALFDGTAGTAGPVSGRLLYRLGWWPQGGSGQGGTFTPAPGEDDGGKEGRIRLPGPLLAASSYAVLAGPQSDSPRVQLAFELAVHLARWTSQAIAGHEGVVPVWRAGGDPEQVARQAPPERAGGDEQPPPPPWWASTAFPPGTRTILTTPSPVERKGQQAMGQVEPPGMGAQEWTDRMQELQVVAERVRKLAAGEESLVEFIERTRVVPVPPQALPARPAPGGGRAPDRGR</sequence>
<feature type="region of interest" description="Disordered" evidence="1">
    <location>
        <begin position="408"/>
        <end position="430"/>
    </location>
</feature>
<dbReference type="EMBL" id="CP141615">
    <property type="protein sequence ID" value="WRP16679.1"/>
    <property type="molecule type" value="Genomic_DNA"/>
</dbReference>
<dbReference type="RefSeq" id="WP_324715951.1">
    <property type="nucleotide sequence ID" value="NZ_CP141615.1"/>
</dbReference>
<keyword evidence="3" id="KW-1185">Reference proteome</keyword>
<name>A0ABZ1BVH0_9FIRM</name>
<protein>
    <recommendedName>
        <fullName evidence="4">Extracellular solute-binding protein</fullName>
    </recommendedName>
</protein>
<dbReference type="SUPFAM" id="SSF53850">
    <property type="entry name" value="Periplasmic binding protein-like II"/>
    <property type="match status" value="1"/>
</dbReference>
<proteinExistence type="predicted"/>